<dbReference type="Gene3D" id="3.40.50.300">
    <property type="entry name" value="P-loop containing nucleotide triphosphate hydrolases"/>
    <property type="match status" value="1"/>
</dbReference>
<reference evidence="1 2" key="1">
    <citation type="journal article" date="2018" name="PLoS ONE">
        <title>The draft genome of Kipferlia bialata reveals reductive genome evolution in fornicate parasites.</title>
        <authorList>
            <person name="Tanifuji G."/>
            <person name="Takabayashi S."/>
            <person name="Kume K."/>
            <person name="Takagi M."/>
            <person name="Nakayama T."/>
            <person name="Kamikawa R."/>
            <person name="Inagaki Y."/>
            <person name="Hashimoto T."/>
        </authorList>
    </citation>
    <scope>NUCLEOTIDE SEQUENCE [LARGE SCALE GENOMIC DNA]</scope>
    <source>
        <strain evidence="1">NY0173</strain>
    </source>
</reference>
<sequence>MPGGHEAPLFPVSSRIQPTTHGADVWDSPVCTYYSYVSRDFKLHPITTEESYFCDSTSPAILFIDTEGSESLETDNTFDETLHTLVYLVADVIVYNTVKPGRPAIANLDTIAKLAQTFSSDEALRPPSLLWTVQQADTVEWDRPIKQYITDTMRQYNSDHADALEAFCPFQVLGMPFPSDNWRDAKQLDEHSLTDLLPHYQESVHDAVGAMGQMLRSRDARYLNDGKGLAHSLQSVLDALSHNPLAPLSDRVVSMQRADLGAYTERLEVLLTETLEPLFPLSDNDFRDQFMSMVATEAASPFVSQAQIDTLIEKLFRVYSTANRTEQNAACDMIEQKVEDIYAKWDEQSGWAKMTGSPLIIPKEVEALKAECLGLRRRGTHRSIDSLVDDISKARLGHKFKGGVGSAVKIGFQTVGIPVAKSIWRAVNLWITKNSF</sequence>
<dbReference type="AlphaFoldDB" id="A0A9K3D0R5"/>
<protein>
    <recommendedName>
        <fullName evidence="3">Guanylate-binding protein N-terminal domain-containing protein</fullName>
    </recommendedName>
</protein>
<evidence type="ECO:0000313" key="1">
    <source>
        <dbReference type="EMBL" id="GIQ86973.1"/>
    </source>
</evidence>
<dbReference type="Proteomes" id="UP000265618">
    <property type="component" value="Unassembled WGS sequence"/>
</dbReference>
<comment type="caution">
    <text evidence="1">The sequence shown here is derived from an EMBL/GenBank/DDBJ whole genome shotgun (WGS) entry which is preliminary data.</text>
</comment>
<keyword evidence="2" id="KW-1185">Reference proteome</keyword>
<dbReference type="EMBL" id="BDIP01002888">
    <property type="protein sequence ID" value="GIQ86973.1"/>
    <property type="molecule type" value="Genomic_DNA"/>
</dbReference>
<dbReference type="InterPro" id="IPR027417">
    <property type="entry name" value="P-loop_NTPase"/>
</dbReference>
<organism evidence="1 2">
    <name type="scientific">Kipferlia bialata</name>
    <dbReference type="NCBI Taxonomy" id="797122"/>
    <lineage>
        <taxon>Eukaryota</taxon>
        <taxon>Metamonada</taxon>
        <taxon>Carpediemonas-like organisms</taxon>
        <taxon>Kipferlia</taxon>
    </lineage>
</organism>
<proteinExistence type="predicted"/>
<name>A0A9K3D0R5_9EUKA</name>
<evidence type="ECO:0000313" key="2">
    <source>
        <dbReference type="Proteomes" id="UP000265618"/>
    </source>
</evidence>
<dbReference type="OrthoDB" id="7788754at2759"/>
<gene>
    <name evidence="1" type="ORF">KIPB_008923</name>
</gene>
<accession>A0A9K3D0R5</accession>
<evidence type="ECO:0008006" key="3">
    <source>
        <dbReference type="Google" id="ProtNLM"/>
    </source>
</evidence>